<sequence length="126" mass="14633">MKIPKPTSISSNGENFPYIIVGDEAFPLKSYLLRPYPGKQNVEYDKRVYNYRLSRARRTIENSFGILANRWRIFRKPIILKVEKTIQATVCLHWLHMADLNGNEKVQYVTPESVDREDETGFVPGS</sequence>
<feature type="domain" description="DDE Tnp4" evidence="3">
    <location>
        <begin position="18"/>
        <end position="95"/>
    </location>
</feature>
<evidence type="ECO:0000313" key="4">
    <source>
        <dbReference type="EMBL" id="KMQ90159.1"/>
    </source>
</evidence>
<comment type="cofactor">
    <cofactor evidence="1">
        <name>a divalent metal cation</name>
        <dbReference type="ChEBI" id="CHEBI:60240"/>
    </cofactor>
</comment>
<accession>A0A0J7KIT4</accession>
<evidence type="ECO:0000259" key="3">
    <source>
        <dbReference type="Pfam" id="PF13359"/>
    </source>
</evidence>
<comment type="caution">
    <text evidence="4">The sequence shown here is derived from an EMBL/GenBank/DDBJ whole genome shotgun (WGS) entry which is preliminary data.</text>
</comment>
<gene>
    <name evidence="4" type="ORF">RF55_10109</name>
</gene>
<name>A0A0J7KIT4_LASNI</name>
<evidence type="ECO:0000256" key="1">
    <source>
        <dbReference type="ARBA" id="ARBA00001968"/>
    </source>
</evidence>
<dbReference type="Pfam" id="PF13359">
    <property type="entry name" value="DDE_Tnp_4"/>
    <property type="match status" value="1"/>
</dbReference>
<keyword evidence="5" id="KW-1185">Reference proteome</keyword>
<dbReference type="STRING" id="67767.A0A0J7KIT4"/>
<proteinExistence type="predicted"/>
<organism evidence="4 5">
    <name type="scientific">Lasius niger</name>
    <name type="common">Black garden ant</name>
    <dbReference type="NCBI Taxonomy" id="67767"/>
    <lineage>
        <taxon>Eukaryota</taxon>
        <taxon>Metazoa</taxon>
        <taxon>Ecdysozoa</taxon>
        <taxon>Arthropoda</taxon>
        <taxon>Hexapoda</taxon>
        <taxon>Insecta</taxon>
        <taxon>Pterygota</taxon>
        <taxon>Neoptera</taxon>
        <taxon>Endopterygota</taxon>
        <taxon>Hymenoptera</taxon>
        <taxon>Apocrita</taxon>
        <taxon>Aculeata</taxon>
        <taxon>Formicoidea</taxon>
        <taxon>Formicidae</taxon>
        <taxon>Formicinae</taxon>
        <taxon>Lasius</taxon>
        <taxon>Lasius</taxon>
    </lineage>
</organism>
<dbReference type="AlphaFoldDB" id="A0A0J7KIT4"/>
<reference evidence="4 5" key="1">
    <citation type="submission" date="2015-04" db="EMBL/GenBank/DDBJ databases">
        <title>Lasius niger genome sequencing.</title>
        <authorList>
            <person name="Konorov E.A."/>
            <person name="Nikitin M.A."/>
            <person name="Kirill M.V."/>
            <person name="Chang P."/>
        </authorList>
    </citation>
    <scope>NUCLEOTIDE SEQUENCE [LARGE SCALE GENOMIC DNA]</scope>
    <source>
        <tissue evidence="4">Whole</tissue>
    </source>
</reference>
<evidence type="ECO:0000256" key="2">
    <source>
        <dbReference type="ARBA" id="ARBA00022723"/>
    </source>
</evidence>
<dbReference type="Proteomes" id="UP000036403">
    <property type="component" value="Unassembled WGS sequence"/>
</dbReference>
<keyword evidence="2" id="KW-0479">Metal-binding</keyword>
<dbReference type="PaxDb" id="67767-A0A0J7KIT4"/>
<protein>
    <submittedName>
        <fullName evidence="4">Nuclease harbi1-like protein</fullName>
    </submittedName>
</protein>
<dbReference type="OrthoDB" id="8193319at2759"/>
<dbReference type="InterPro" id="IPR027806">
    <property type="entry name" value="HARBI1_dom"/>
</dbReference>
<dbReference type="EMBL" id="LBMM01006960">
    <property type="protein sequence ID" value="KMQ90159.1"/>
    <property type="molecule type" value="Genomic_DNA"/>
</dbReference>
<evidence type="ECO:0000313" key="5">
    <source>
        <dbReference type="Proteomes" id="UP000036403"/>
    </source>
</evidence>
<dbReference type="GO" id="GO:0046872">
    <property type="term" value="F:metal ion binding"/>
    <property type="evidence" value="ECO:0007669"/>
    <property type="project" value="UniProtKB-KW"/>
</dbReference>